<evidence type="ECO:0000313" key="4">
    <source>
        <dbReference type="EMBL" id="OXR41619.1"/>
    </source>
</evidence>
<feature type="domain" description="DUF8020" evidence="3">
    <location>
        <begin position="52"/>
        <end position="125"/>
    </location>
</feature>
<dbReference type="EMBL" id="NGAF01000018">
    <property type="protein sequence ID" value="OXR41619.1"/>
    <property type="molecule type" value="Genomic_DNA"/>
</dbReference>
<keyword evidence="5" id="KW-1185">Reference proteome</keyword>
<feature type="transmembrane region" description="Helical" evidence="1">
    <location>
        <begin position="148"/>
        <end position="169"/>
    </location>
</feature>
<feature type="chain" id="PRO_5012263141" description="DUF8020 domain-containing protein" evidence="2">
    <location>
        <begin position="27"/>
        <end position="202"/>
    </location>
</feature>
<name>A0A231GYF1_9NOCA</name>
<keyword evidence="1" id="KW-0472">Membrane</keyword>
<gene>
    <name evidence="4" type="ORF">B7C42_06260</name>
</gene>
<keyword evidence="2" id="KW-0732">Signal</keyword>
<reference evidence="4 5" key="1">
    <citation type="submission" date="2017-07" db="EMBL/GenBank/DDBJ databases">
        <title>First draft Genome Sequence of Nocardia cerradoensis isolated from human infection.</title>
        <authorList>
            <person name="Carrasco G."/>
        </authorList>
    </citation>
    <scope>NUCLEOTIDE SEQUENCE [LARGE SCALE GENOMIC DNA]</scope>
    <source>
        <strain evidence="4 5">CNM20130759</strain>
    </source>
</reference>
<dbReference type="InterPro" id="IPR058333">
    <property type="entry name" value="DUF8020"/>
</dbReference>
<dbReference type="RefSeq" id="WP_094027431.1">
    <property type="nucleotide sequence ID" value="NZ_NGAF01000018.1"/>
</dbReference>
<dbReference type="Pfam" id="PF26059">
    <property type="entry name" value="DUF8020"/>
    <property type="match status" value="1"/>
</dbReference>
<sequence>MRFTNFVGTSLIAIAATSIAYGTAYAEPAAPAPAPSQVQTEQSPAVHGTDQGVGYTTELADVGNKIVTTVTGGKFALTSDKSAVTLTNDKGAVVMSYPLSAKGPNGTTVAAAVNEDGTSLTLTPQGQPISSVKNISGQDWFFSELQHASLGAAVGAVIGFLVGLIFIGVGSIPGAVLGGVIGLLVAGGQPLIDSAFAYFSGN</sequence>
<evidence type="ECO:0000313" key="5">
    <source>
        <dbReference type="Proteomes" id="UP000215506"/>
    </source>
</evidence>
<keyword evidence="1" id="KW-1133">Transmembrane helix</keyword>
<proteinExistence type="predicted"/>
<accession>A0A231GYF1</accession>
<comment type="caution">
    <text evidence="4">The sequence shown here is derived from an EMBL/GenBank/DDBJ whole genome shotgun (WGS) entry which is preliminary data.</text>
</comment>
<evidence type="ECO:0000256" key="1">
    <source>
        <dbReference type="SAM" id="Phobius"/>
    </source>
</evidence>
<dbReference type="Proteomes" id="UP000215506">
    <property type="component" value="Unassembled WGS sequence"/>
</dbReference>
<feature type="transmembrane region" description="Helical" evidence="1">
    <location>
        <begin position="176"/>
        <end position="199"/>
    </location>
</feature>
<organism evidence="4 5">
    <name type="scientific">Nocardia cerradoensis</name>
    <dbReference type="NCBI Taxonomy" id="85688"/>
    <lineage>
        <taxon>Bacteria</taxon>
        <taxon>Bacillati</taxon>
        <taxon>Actinomycetota</taxon>
        <taxon>Actinomycetes</taxon>
        <taxon>Mycobacteriales</taxon>
        <taxon>Nocardiaceae</taxon>
        <taxon>Nocardia</taxon>
    </lineage>
</organism>
<evidence type="ECO:0000259" key="3">
    <source>
        <dbReference type="Pfam" id="PF26059"/>
    </source>
</evidence>
<dbReference type="AlphaFoldDB" id="A0A231GYF1"/>
<feature type="signal peptide" evidence="2">
    <location>
        <begin position="1"/>
        <end position="26"/>
    </location>
</feature>
<keyword evidence="1" id="KW-0812">Transmembrane</keyword>
<protein>
    <recommendedName>
        <fullName evidence="3">DUF8020 domain-containing protein</fullName>
    </recommendedName>
</protein>
<evidence type="ECO:0000256" key="2">
    <source>
        <dbReference type="SAM" id="SignalP"/>
    </source>
</evidence>